<evidence type="ECO:0000256" key="5">
    <source>
        <dbReference type="SAM" id="MobiDB-lite"/>
    </source>
</evidence>
<feature type="domain" description="Kringle" evidence="6">
    <location>
        <begin position="1889"/>
        <end position="1964"/>
    </location>
</feature>
<organism evidence="8 9">
    <name type="scientific">Mizuhopecten yessoensis</name>
    <name type="common">Japanese scallop</name>
    <name type="synonym">Patinopecten yessoensis</name>
    <dbReference type="NCBI Taxonomy" id="6573"/>
    <lineage>
        <taxon>Eukaryota</taxon>
        <taxon>Metazoa</taxon>
        <taxon>Spiralia</taxon>
        <taxon>Lophotrochozoa</taxon>
        <taxon>Mollusca</taxon>
        <taxon>Bivalvia</taxon>
        <taxon>Autobranchia</taxon>
        <taxon>Pteriomorphia</taxon>
        <taxon>Pectinida</taxon>
        <taxon>Pectinoidea</taxon>
        <taxon>Pectinidae</taxon>
        <taxon>Mizuhopecten</taxon>
    </lineage>
</organism>
<dbReference type="InterPro" id="IPR000884">
    <property type="entry name" value="TSP1_rpt"/>
</dbReference>
<dbReference type="InterPro" id="IPR035234">
    <property type="entry name" value="IgGFc-bd_N"/>
</dbReference>
<dbReference type="Proteomes" id="UP000242188">
    <property type="component" value="Unassembled WGS sequence"/>
</dbReference>
<feature type="domain" description="VWFD" evidence="7">
    <location>
        <begin position="1320"/>
        <end position="1496"/>
    </location>
</feature>
<dbReference type="PROSITE" id="PS01186">
    <property type="entry name" value="EGF_2"/>
    <property type="match status" value="1"/>
</dbReference>
<dbReference type="InterPro" id="IPR022041">
    <property type="entry name" value="Methyltransf_FA"/>
</dbReference>
<dbReference type="InterPro" id="IPR036383">
    <property type="entry name" value="TSP1_rpt_sf"/>
</dbReference>
<dbReference type="InterPro" id="IPR000001">
    <property type="entry name" value="Kringle"/>
</dbReference>
<keyword evidence="3" id="KW-1015">Disulfide bond</keyword>
<dbReference type="CDD" id="cd00108">
    <property type="entry name" value="KR"/>
    <property type="match status" value="1"/>
</dbReference>
<dbReference type="Pfam" id="PF01826">
    <property type="entry name" value="TIL"/>
    <property type="match status" value="1"/>
</dbReference>
<protein>
    <submittedName>
        <fullName evidence="8">Hemicentin-1</fullName>
    </submittedName>
</protein>
<dbReference type="PANTHER" id="PTHR46534">
    <property type="entry name" value="IGGFC_BINDING DOMAIN-CONTAINING PROTEIN"/>
    <property type="match status" value="1"/>
</dbReference>
<dbReference type="SMART" id="SM00216">
    <property type="entry name" value="VWD"/>
    <property type="match status" value="1"/>
</dbReference>
<dbReference type="PANTHER" id="PTHR46534:SF1">
    <property type="entry name" value="IGGFC-BINDING PROTEIN N-TERMINAL DOMAIN-CONTAINING PROTEIN"/>
    <property type="match status" value="1"/>
</dbReference>
<evidence type="ECO:0000259" key="7">
    <source>
        <dbReference type="PROSITE" id="PS51233"/>
    </source>
</evidence>
<evidence type="ECO:0000256" key="2">
    <source>
        <dbReference type="ARBA" id="ARBA00022837"/>
    </source>
</evidence>
<dbReference type="Gene3D" id="1.10.287.950">
    <property type="entry name" value="Methyl-accepting chemotaxis protein"/>
    <property type="match status" value="2"/>
</dbReference>
<dbReference type="InterPro" id="IPR002919">
    <property type="entry name" value="TIL_dom"/>
</dbReference>
<dbReference type="CDD" id="cd19941">
    <property type="entry name" value="TIL"/>
    <property type="match status" value="1"/>
</dbReference>
<dbReference type="Pfam" id="PF17517">
    <property type="entry name" value="IgGFc_binding"/>
    <property type="match status" value="1"/>
</dbReference>
<evidence type="ECO:0000256" key="1">
    <source>
        <dbReference type="ARBA" id="ARBA00022572"/>
    </source>
</evidence>
<dbReference type="SMART" id="SM00130">
    <property type="entry name" value="KR"/>
    <property type="match status" value="2"/>
</dbReference>
<evidence type="ECO:0000313" key="8">
    <source>
        <dbReference type="EMBL" id="OWF50357.1"/>
    </source>
</evidence>
<evidence type="ECO:0000256" key="3">
    <source>
        <dbReference type="ARBA" id="ARBA00023157"/>
    </source>
</evidence>
<feature type="region of interest" description="Disordered" evidence="5">
    <location>
        <begin position="1969"/>
        <end position="2419"/>
    </location>
</feature>
<proteinExistence type="predicted"/>
<dbReference type="InterPro" id="IPR001846">
    <property type="entry name" value="VWF_type-D"/>
</dbReference>
<dbReference type="SUPFAM" id="SSF82895">
    <property type="entry name" value="TSP-1 type 1 repeat"/>
    <property type="match status" value="7"/>
</dbReference>
<dbReference type="EMBL" id="NEDP02002617">
    <property type="protein sequence ID" value="OWF50357.1"/>
    <property type="molecule type" value="Genomic_DNA"/>
</dbReference>
<dbReference type="SMART" id="SM00209">
    <property type="entry name" value="TSP1"/>
    <property type="match status" value="7"/>
</dbReference>
<feature type="compositionally biased region" description="Polar residues" evidence="5">
    <location>
        <begin position="1982"/>
        <end position="2419"/>
    </location>
</feature>
<dbReference type="PROSITE" id="PS50070">
    <property type="entry name" value="KRINGLE_2"/>
    <property type="match status" value="2"/>
</dbReference>
<name>A0A210QNN5_MIZYE</name>
<dbReference type="InterPro" id="IPR014853">
    <property type="entry name" value="VWF/SSPO/ZAN-like_Cys-rich_dom"/>
</dbReference>
<keyword evidence="9" id="KW-1185">Reference proteome</keyword>
<dbReference type="Gene3D" id="2.40.20.10">
    <property type="entry name" value="Plasminogen Kringle 4"/>
    <property type="match status" value="2"/>
</dbReference>
<dbReference type="SUPFAM" id="SSF57567">
    <property type="entry name" value="Serine protease inhibitors"/>
    <property type="match status" value="1"/>
</dbReference>
<dbReference type="Pfam" id="PF00051">
    <property type="entry name" value="Kringle"/>
    <property type="match status" value="2"/>
</dbReference>
<dbReference type="Pfam" id="PF00090">
    <property type="entry name" value="TSP_1"/>
    <property type="match status" value="7"/>
</dbReference>
<comment type="caution">
    <text evidence="4">Lacks conserved residue(s) required for the propagation of feature annotation.</text>
</comment>
<dbReference type="Pfam" id="PF12248">
    <property type="entry name" value="Methyltransf_FA"/>
    <property type="match status" value="1"/>
</dbReference>
<keyword evidence="2" id="KW-0106">Calcium</keyword>
<evidence type="ECO:0000256" key="4">
    <source>
        <dbReference type="PROSITE-ProRule" id="PRU00121"/>
    </source>
</evidence>
<dbReference type="Pfam" id="PF00094">
    <property type="entry name" value="VWD"/>
    <property type="match status" value="1"/>
</dbReference>
<dbReference type="InterPro" id="IPR038178">
    <property type="entry name" value="Kringle_sf"/>
</dbReference>
<dbReference type="OrthoDB" id="10005154at2759"/>
<dbReference type="FunFam" id="2.20.100.10:FF:000001">
    <property type="entry name" value="semaphorin-5A isoform X1"/>
    <property type="match status" value="6"/>
</dbReference>
<gene>
    <name evidence="8" type="ORF">KP79_PYT09491</name>
</gene>
<feature type="domain" description="Kringle" evidence="6">
    <location>
        <begin position="1727"/>
        <end position="1793"/>
    </location>
</feature>
<dbReference type="SMART" id="SM00832">
    <property type="entry name" value="C8"/>
    <property type="match status" value="1"/>
</dbReference>
<feature type="compositionally biased region" description="Basic residues" evidence="5">
    <location>
        <begin position="1969"/>
        <end position="1981"/>
    </location>
</feature>
<reference evidence="8 9" key="1">
    <citation type="journal article" date="2017" name="Nat. Ecol. Evol.">
        <title>Scallop genome provides insights into evolution of bilaterian karyotype and development.</title>
        <authorList>
            <person name="Wang S."/>
            <person name="Zhang J."/>
            <person name="Jiao W."/>
            <person name="Li J."/>
            <person name="Xun X."/>
            <person name="Sun Y."/>
            <person name="Guo X."/>
            <person name="Huan P."/>
            <person name="Dong B."/>
            <person name="Zhang L."/>
            <person name="Hu X."/>
            <person name="Sun X."/>
            <person name="Wang J."/>
            <person name="Zhao C."/>
            <person name="Wang Y."/>
            <person name="Wang D."/>
            <person name="Huang X."/>
            <person name="Wang R."/>
            <person name="Lv J."/>
            <person name="Li Y."/>
            <person name="Zhang Z."/>
            <person name="Liu B."/>
            <person name="Lu W."/>
            <person name="Hui Y."/>
            <person name="Liang J."/>
            <person name="Zhou Z."/>
            <person name="Hou R."/>
            <person name="Li X."/>
            <person name="Liu Y."/>
            <person name="Li H."/>
            <person name="Ning X."/>
            <person name="Lin Y."/>
            <person name="Zhao L."/>
            <person name="Xing Q."/>
            <person name="Dou J."/>
            <person name="Li Y."/>
            <person name="Mao J."/>
            <person name="Guo H."/>
            <person name="Dou H."/>
            <person name="Li T."/>
            <person name="Mu C."/>
            <person name="Jiang W."/>
            <person name="Fu Q."/>
            <person name="Fu X."/>
            <person name="Miao Y."/>
            <person name="Liu J."/>
            <person name="Yu Q."/>
            <person name="Li R."/>
            <person name="Liao H."/>
            <person name="Li X."/>
            <person name="Kong Y."/>
            <person name="Jiang Z."/>
            <person name="Chourrout D."/>
            <person name="Li R."/>
            <person name="Bao Z."/>
        </authorList>
    </citation>
    <scope>NUCLEOTIDE SEQUENCE [LARGE SCALE GENOMIC DNA]</scope>
    <source>
        <strain evidence="8 9">PY_sf001</strain>
    </source>
</reference>
<dbReference type="PROSITE" id="PS51233">
    <property type="entry name" value="VWFD"/>
    <property type="match status" value="1"/>
</dbReference>
<dbReference type="PROSITE" id="PS50092">
    <property type="entry name" value="TSP1"/>
    <property type="match status" value="7"/>
</dbReference>
<keyword evidence="1 4" id="KW-0420">Kringle</keyword>
<evidence type="ECO:0000259" key="6">
    <source>
        <dbReference type="PROSITE" id="PS50070"/>
    </source>
</evidence>
<sequence length="2419" mass="268114">MTSHLKTLILKVRPLITTVKRAQGTTTPSGSYDLTARNTVKNLDELSVNMAVDVLTVIQPCLTHTLITFVLVDQTIIRIIDLRSYLFKVITLAQSNFSYIQSELTGDYSIVYNTNVRRLMRGELVKQKNNDAPDNRGTEFVIGYMENLGQDIDVELFVTTMRRANVSVEILAPQFETAGIHHQFNVSYGMVKQVHLPNNIRVVGSSKDTKGVLIRSNDEIVIYGVNKEKFSCDAFLGLPVDVLGTEYYIVTYYPPSDQCELLIVGVDNNTAVTVRFGDALGDYTVRWDGHYYRKGDEIHINLNSFDTFQLVSKGDLSGTHVASDKPISVFSGNKKTKIGRGFSSDHIVEHLTPVTSWGKTFVTVSIPHRTVGDFFRFLASEDNTKIQISGGYTDTIVLKKAGDFIQTNIPSNAYCLVTSDKAIFVAQFVQSQTSRLEPSDPSMIIIPPIEQFASDYTFATPKYSFGSYLNYFLFIVKAKYISGLRLNGKPFPANVIIQQIPGTEYVGGYISIPEGSHNVRHISPISIFGGYLYGRATMESYGFPTGMRMAPINTPCEPTPTVVGDGLDNDCDGLIDEELCVLDQQDNDGDGGKNEDCAMPAPEKHITSYLDANNQINSFHQKLQRNKRLYSCVDIIQGTEIIRCNKSMVIGRNGKLGSPAQLHAHGRVIQFRRAPVQDDAPVPTLHLPMTVMSALERILKQNPANQRRFALIKRGKAAIEKWKERHQLTFTSKTIVDGNWSRWGEWSQCSITCSQPGELTGIAFRHRYCSNPSPQYGGKPCNGQSKEEKECTPSKFCPVDGNWASWEGWSACSMTCLEAGFVAKGVQTRSRLCVNPKPEHGGKHCPGEDEDIKECFATKPCSVDGNWASWEGWSACSMTCLEAGFVAKGVQTRSRLCVNPKPEHGGKHCPGEDEDIKECFPTKPCSVDGNWSRWGEWSQCSITCSKPGELTGIAFRHRYCSNPSPQYGGKPCNGQSKEEKECTPSKFCPVDGNWSRWGEWSQCSITCSQPGELTGITFRHRYCSNPSPQYAGKPCIGHPKEEKECTPSKFCPVNGTWASWEGWSACSLTCSEAGFVAKGIQTRSRVCVNPQPAHDGKHCPGVDEDIKECLPTNPCSVKVTDTGWSAWSTCSAQCGGGIRSRQRPCDSQSQSSCHGGIVQEDACNTHECVGTMIELETKQQSPPHFTYTKLKDYGFRPNPDNSIVFHVKACSDAHVGLISNDQRVYEVVIGGWSNTKSVIRTNRGEKPKATHNGALLSCSTFRTFYLSWNGGRIILHRNTSNGWDKVMEWQDPNPKTITNVAFTTGLWATGAWRFRGLAMCNCLVSGDPHYTTFDGEQIDFMGTCKYTLSEYRKPGDTCSFAVEAKNERRGSNSKVSYTRLVDVKMFGRVIRLHRDRNVYVDGELTYLPYHDTRFEIVLSGTYVRFASKCGLVVEFDGVSNAWVRVPSQISESFTGICGNCNGQKDDRHDVEVYQVTDDSDMRFQHCMTDTHFNPCSQQVRKEAETNSICRFLNPSNTEASPFKTCIDIYPGDAMKKFESCVYDFCVYKGEVNSSLNTKLCDNLAAFADSCLINGYRIMWRSTDFCPLQCADHSMYNPEGSACPSTCIDPDASRKCTLGTLEGCECEHGYLLSNQKCVKASECGCLDEKGRYYPIGATFSDDCTTVKQCKIEGKDIKVVVVSTRPVCGSNAECGEKDGKHTCVCKRGYQGDPTNSCHLAYECRDDVTGSNYQGTISQSALGNDCLPWSTTNSIFMSIGDHRFCRNPNADQRQSPWCYVQKGDVTIWEYCDIPMCHEEKPVCETTTEITCSSSGNTFVQCRIENAKYITYVGLTRKTNAAECRNGFSFGRFGGSIWTDHGCSGYFNICYTPKKSVYTLTSPPITECKQTQSGTDYTGSWGRTVSGRVCQGWASQYPHHNKYSTRLKGNVNYCRNPGNHDNGHASSQPWCYTTDEHVTWEYCNIPTYHHKQTKSNHKQTKHQHKQSTTINKQSTTINKPSTNINKPSTNINKPSTNINKPSTNINKPSTNINKPSTNINKPSTNINKPSTNINKPRTNINKPSTNINKPSTNINKPSTNINKPSTNINKPSTNINKPSTNINKPSTNINKPSTNINKPSTNINKPSTNINKPSTNINKPSTNINKPSTNINKPSTNINKPSTNINKPSTNINKPSTNINKPSTNINKPSTNINKPSTNINKPSTNINKPSTNINKPSTNINKPSTNINKPSTNINKPSTNINKPSTNINKPSTNINKPSTNINKPSTNINKPSTNINKPSTNINKPSTNINKPSTNINKPSTNINKPSTNINKPSTNINKPSTNINKPSTNINKPSTNINKPSTNINKPSTNINKPSTNINKPSTNINKPSTNINKPSTNINKPSTNINKPSTNINKPSTNINKPSTNINKPSTNINNQTPT</sequence>
<dbReference type="InterPro" id="IPR036084">
    <property type="entry name" value="Ser_inhib-like_sf"/>
</dbReference>
<dbReference type="SUPFAM" id="SSF57440">
    <property type="entry name" value="Kringle-like"/>
    <property type="match status" value="2"/>
</dbReference>
<accession>A0A210QNN5</accession>
<dbReference type="InterPro" id="IPR013806">
    <property type="entry name" value="Kringle-like"/>
</dbReference>
<dbReference type="Gene3D" id="2.10.25.10">
    <property type="entry name" value="Laminin"/>
    <property type="match status" value="1"/>
</dbReference>
<comment type="caution">
    <text evidence="8">The sequence shown here is derived from an EMBL/GenBank/DDBJ whole genome shotgun (WGS) entry which is preliminary data.</text>
</comment>
<dbReference type="PRINTS" id="PR01705">
    <property type="entry name" value="TSP1REPEAT"/>
</dbReference>
<dbReference type="Gene3D" id="2.20.100.10">
    <property type="entry name" value="Thrombospondin type-1 (TSP1) repeat"/>
    <property type="match status" value="7"/>
</dbReference>
<dbReference type="InterPro" id="IPR000742">
    <property type="entry name" value="EGF"/>
</dbReference>
<evidence type="ECO:0000313" key="9">
    <source>
        <dbReference type="Proteomes" id="UP000242188"/>
    </source>
</evidence>